<comment type="cofactor">
    <cofactor evidence="2">
        <name>heme</name>
        <dbReference type="ChEBI" id="CHEBI:30413"/>
    </cofactor>
</comment>
<evidence type="ECO:0000256" key="2">
    <source>
        <dbReference type="ARBA" id="ARBA00001971"/>
    </source>
</evidence>
<dbReference type="Gene3D" id="2.40.30.10">
    <property type="entry name" value="Translation factors"/>
    <property type="match status" value="1"/>
</dbReference>
<evidence type="ECO:0000256" key="9">
    <source>
        <dbReference type="ARBA" id="ARBA00022505"/>
    </source>
</evidence>
<accession>A0AAD4CE58</accession>
<dbReference type="PRINTS" id="PR00406">
    <property type="entry name" value="CYTB5RDTASE"/>
</dbReference>
<dbReference type="InterPro" id="IPR001433">
    <property type="entry name" value="OxRdtase_FAD/NAD-bd"/>
</dbReference>
<dbReference type="GO" id="GO:0020037">
    <property type="term" value="F:heme binding"/>
    <property type="evidence" value="ECO:0007669"/>
    <property type="project" value="TreeGrafter"/>
</dbReference>
<keyword evidence="11" id="KW-0479">Metal-binding</keyword>
<dbReference type="PROSITE" id="PS50255">
    <property type="entry name" value="CYTOCHROME_B5_2"/>
    <property type="match status" value="1"/>
</dbReference>
<keyword evidence="9" id="KW-0500">Molybdenum</keyword>
<dbReference type="InterPro" id="IPR008335">
    <property type="entry name" value="Mopterin_OxRdtase_euk"/>
</dbReference>
<evidence type="ECO:0000313" key="20">
    <source>
        <dbReference type="Proteomes" id="UP001194746"/>
    </source>
</evidence>
<dbReference type="Gene3D" id="3.10.120.10">
    <property type="entry name" value="Cytochrome b5-like heme/steroid binding domain"/>
    <property type="match status" value="1"/>
</dbReference>
<evidence type="ECO:0000256" key="1">
    <source>
        <dbReference type="ARBA" id="ARBA00001924"/>
    </source>
</evidence>
<reference evidence="19" key="2">
    <citation type="submission" date="2020-02" db="EMBL/GenBank/DDBJ databases">
        <authorList>
            <person name="Gilchrist C.L.M."/>
            <person name="Chooi Y.-H."/>
        </authorList>
    </citation>
    <scope>NUCLEOTIDE SEQUENCE</scope>
    <source>
        <strain evidence="19">MST-FP2251</strain>
    </source>
</reference>
<dbReference type="AlphaFoldDB" id="A0AAD4CE58"/>
<dbReference type="Pfam" id="PF00970">
    <property type="entry name" value="FAD_binding_6"/>
    <property type="match status" value="1"/>
</dbReference>
<evidence type="ECO:0000256" key="8">
    <source>
        <dbReference type="ARBA" id="ARBA00015499"/>
    </source>
</evidence>
<dbReference type="InterPro" id="IPR008333">
    <property type="entry name" value="Cbr1-like_FAD-bd_dom"/>
</dbReference>
<dbReference type="SMART" id="SM01117">
    <property type="entry name" value="Cyt-b5"/>
    <property type="match status" value="1"/>
</dbReference>
<feature type="region of interest" description="Disordered" evidence="16">
    <location>
        <begin position="579"/>
        <end position="619"/>
    </location>
</feature>
<dbReference type="Gene3D" id="3.90.420.10">
    <property type="entry name" value="Oxidoreductase, molybdopterin-binding domain"/>
    <property type="match status" value="1"/>
</dbReference>
<evidence type="ECO:0000313" key="19">
    <source>
        <dbReference type="EMBL" id="KAF9884796.1"/>
    </source>
</evidence>
<feature type="region of interest" description="Disordered" evidence="16">
    <location>
        <begin position="111"/>
        <end position="135"/>
    </location>
</feature>
<dbReference type="Pfam" id="PF00174">
    <property type="entry name" value="Oxidored_molyb"/>
    <property type="match status" value="1"/>
</dbReference>
<evidence type="ECO:0000256" key="5">
    <source>
        <dbReference type="ARBA" id="ARBA00006253"/>
    </source>
</evidence>
<dbReference type="SUPFAM" id="SSF55856">
    <property type="entry name" value="Cytochrome b5-like heme/steroid binding domain"/>
    <property type="match status" value="1"/>
</dbReference>
<reference evidence="19" key="1">
    <citation type="journal article" date="2019" name="Beilstein J. Org. Chem.">
        <title>Nanangenines: drimane sesquiterpenoids as the dominant metabolite cohort of a novel Australian fungus, Aspergillus nanangensis.</title>
        <authorList>
            <person name="Lacey H.J."/>
            <person name="Gilchrist C.L.M."/>
            <person name="Crombie A."/>
            <person name="Kalaitzis J.A."/>
            <person name="Vuong D."/>
            <person name="Rutledge P.J."/>
            <person name="Turner P."/>
            <person name="Pitt J.I."/>
            <person name="Lacey E."/>
            <person name="Chooi Y.H."/>
            <person name="Piggott A.M."/>
        </authorList>
    </citation>
    <scope>NUCLEOTIDE SEQUENCE</scope>
    <source>
        <strain evidence="19">MST-FP2251</strain>
    </source>
</reference>
<comment type="similarity">
    <text evidence="5">Belongs to the nitrate reductase family.</text>
</comment>
<evidence type="ECO:0000259" key="18">
    <source>
        <dbReference type="PROSITE" id="PS51384"/>
    </source>
</evidence>
<comment type="caution">
    <text evidence="19">The sequence shown here is derived from an EMBL/GenBank/DDBJ whole genome shotgun (WGS) entry which is preliminary data.</text>
</comment>
<dbReference type="Gene3D" id="3.40.50.80">
    <property type="entry name" value="Nucleotide-binding domain of ferredoxin-NADP reductase (FNR) module"/>
    <property type="match status" value="1"/>
</dbReference>
<evidence type="ECO:0000256" key="14">
    <source>
        <dbReference type="ARBA" id="ARBA00023063"/>
    </source>
</evidence>
<keyword evidence="10" id="KW-0285">Flavoprotein</keyword>
<keyword evidence="20" id="KW-1185">Reference proteome</keyword>
<evidence type="ECO:0000256" key="6">
    <source>
        <dbReference type="ARBA" id="ARBA00011738"/>
    </source>
</evidence>
<dbReference type="GO" id="GO:0042128">
    <property type="term" value="P:nitrate assimilation"/>
    <property type="evidence" value="ECO:0007669"/>
    <property type="project" value="UniProtKB-KW"/>
</dbReference>
<organism evidence="19 20">
    <name type="scientific">Aspergillus nanangensis</name>
    <dbReference type="NCBI Taxonomy" id="2582783"/>
    <lineage>
        <taxon>Eukaryota</taxon>
        <taxon>Fungi</taxon>
        <taxon>Dikarya</taxon>
        <taxon>Ascomycota</taxon>
        <taxon>Pezizomycotina</taxon>
        <taxon>Eurotiomycetes</taxon>
        <taxon>Eurotiomycetidae</taxon>
        <taxon>Eurotiales</taxon>
        <taxon>Aspergillaceae</taxon>
        <taxon>Aspergillus</taxon>
        <taxon>Aspergillus subgen. Circumdati</taxon>
    </lineage>
</organism>
<dbReference type="GO" id="GO:0006790">
    <property type="term" value="P:sulfur compound metabolic process"/>
    <property type="evidence" value="ECO:0007669"/>
    <property type="project" value="TreeGrafter"/>
</dbReference>
<dbReference type="InterPro" id="IPR039261">
    <property type="entry name" value="FNR_nucleotide-bd"/>
</dbReference>
<dbReference type="SUPFAM" id="SSF52343">
    <property type="entry name" value="Ferredoxin reductase-like, C-terminal NADP-linked domain"/>
    <property type="match status" value="1"/>
</dbReference>
<evidence type="ECO:0000256" key="3">
    <source>
        <dbReference type="ARBA" id="ARBA00001974"/>
    </source>
</evidence>
<feature type="compositionally biased region" description="Basic and acidic residues" evidence="16">
    <location>
        <begin position="112"/>
        <end position="121"/>
    </location>
</feature>
<evidence type="ECO:0000259" key="17">
    <source>
        <dbReference type="PROSITE" id="PS50255"/>
    </source>
</evidence>
<proteinExistence type="inferred from homology"/>
<gene>
    <name evidence="19" type="ORF">FE257_001212</name>
</gene>
<evidence type="ECO:0000256" key="7">
    <source>
        <dbReference type="ARBA" id="ARBA00012673"/>
    </source>
</evidence>
<feature type="domain" description="Cytochrome b5 heme-binding" evidence="17">
    <location>
        <begin position="618"/>
        <end position="696"/>
    </location>
</feature>
<protein>
    <recommendedName>
        <fullName evidence="8">Nitrate reductase [NADPH]</fullName>
        <ecNumber evidence="7">1.7.1.3</ecNumber>
    </recommendedName>
</protein>
<keyword evidence="14" id="KW-0534">Nitrate assimilation</keyword>
<dbReference type="Proteomes" id="UP001194746">
    <property type="component" value="Unassembled WGS sequence"/>
</dbReference>
<dbReference type="GO" id="GO:0050464">
    <property type="term" value="F:nitrate reductase (NADPH) activity"/>
    <property type="evidence" value="ECO:0007669"/>
    <property type="project" value="UniProtKB-EC"/>
</dbReference>
<dbReference type="GO" id="GO:0008482">
    <property type="term" value="F:sulfite oxidase activity"/>
    <property type="evidence" value="ECO:0007669"/>
    <property type="project" value="TreeGrafter"/>
</dbReference>
<dbReference type="InterPro" id="IPR036400">
    <property type="entry name" value="Cyt_B5-like_heme/steroid_sf"/>
</dbReference>
<keyword evidence="13" id="KW-0560">Oxidoreductase</keyword>
<dbReference type="SUPFAM" id="SSF56524">
    <property type="entry name" value="Oxidoreductase molybdopterin-binding domain"/>
    <property type="match status" value="1"/>
</dbReference>
<evidence type="ECO:0000256" key="12">
    <source>
        <dbReference type="ARBA" id="ARBA00022827"/>
    </source>
</evidence>
<evidence type="ECO:0000256" key="13">
    <source>
        <dbReference type="ARBA" id="ARBA00023002"/>
    </source>
</evidence>
<dbReference type="InterPro" id="IPR017927">
    <property type="entry name" value="FAD-bd_FR_type"/>
</dbReference>
<sequence length="985" mass="113120">MTATRHDIFNEPDWTRTHNHRIGLRDREDRFPGLTNEPYDSRYSLEHESEQKIAELRAKHDRGELLSVRDFMTKQEDFHLKRPEVHPKHWRYVLHTSEGFIKNDQSWLINEQQKKKADSSKEQPPPPAEAPKPSHLTLEQQTMLQAIKAEAEYVRGFQANDGQGRSPAYSSFVPSEIDEADQFTPDNWIPRTDHLMRLTGKHPLNGEPNLTEMMDAGVITPNILHYVRSHGPVPHLLWENHRLQVSAGDGEEREFLMDELVDRFPSINIPVIMACDGNRRKEVNMLKRSKGFDWGPGGVSCAYWKGVLLRDVLLAANVEKYMAEKANARLWVNFRGTEYCSDGQYETCVPLDYVMDPINDVLLAYEMNDAPLPPDHGYPLRVIIPGFVGGRAVKWLERVWVTDFENHSHYHIWDNRVVPTFVEDRESEAGLLMYHHPSTACYEQNINSVIASPEQGEKLDLQEMEKGGKRYRIRGYAYNGAGNEVQRVEVSLDGRKSWLYCTRQFPDTPIRHNKKFWAWIHWHVEVDLRDLLHAETIIVRAWDANKNTQPENITWNLEGMMNNSQYTVKSEVIKDPKTNQSFRMFRHPTEPGTGPNGWMKPSLEDQEEENKRQSSVPDNQFTREEIEKHHSDDDCWIVLNGRVYDATSVLSWHPGGKAAIMAHAGRVHMSTTEEYESIHDEYANGRLQECILGSVTKKTREFIKKEAEETARSAARSTADDDHIALKRHKWTQAKLIDKKSISKDTKRYRFALPSKDQKLGLETGQHILIGFHFEDQLIMRSYTPIRPIRPCDEDGTFDLAVKTYYPDPGQPGGTMSNIFDCLRPGEEVEIKGPTGEIRYQGFGRFVIDEKEFHFERVTLVLGGSGITPGYQVIARILLTEGDETKIRVVDANKTEDDILMREELDAFAREHPGQIEVAHVLSHPGEGWKGERGLVNGEILHRCAFAPDEKSIALLCGPPAMIQKAVLPVLLEWGYDEDRNLFGF</sequence>
<dbReference type="InterPro" id="IPR036374">
    <property type="entry name" value="OxRdtase_Mopterin-bd_sf"/>
</dbReference>
<dbReference type="InterPro" id="IPR017938">
    <property type="entry name" value="Riboflavin_synthase-like_b-brl"/>
</dbReference>
<dbReference type="PANTHER" id="PTHR19372:SF7">
    <property type="entry name" value="SULFITE OXIDASE, MITOCHONDRIAL"/>
    <property type="match status" value="1"/>
</dbReference>
<dbReference type="GO" id="GO:0043546">
    <property type="term" value="F:molybdopterin cofactor binding"/>
    <property type="evidence" value="ECO:0007669"/>
    <property type="project" value="TreeGrafter"/>
</dbReference>
<evidence type="ECO:0000256" key="10">
    <source>
        <dbReference type="ARBA" id="ARBA00022630"/>
    </source>
</evidence>
<dbReference type="InterPro" id="IPR001199">
    <property type="entry name" value="Cyt_B5-like_heme/steroid-bd"/>
</dbReference>
<dbReference type="PANTHER" id="PTHR19372">
    <property type="entry name" value="SULFITE REDUCTASE"/>
    <property type="match status" value="1"/>
</dbReference>
<comment type="function">
    <text evidence="4">Nitrate reductase is a key enzyme involved in the first step of nitrate assimilation in plants, fungi and bacteria.</text>
</comment>
<dbReference type="PROSITE" id="PS51384">
    <property type="entry name" value="FAD_FR"/>
    <property type="match status" value="1"/>
</dbReference>
<dbReference type="PRINTS" id="PR00371">
    <property type="entry name" value="FPNCR"/>
</dbReference>
<dbReference type="PRINTS" id="PR00407">
    <property type="entry name" value="EUMOPTERIN"/>
</dbReference>
<evidence type="ECO:0000256" key="15">
    <source>
        <dbReference type="ARBA" id="ARBA00049155"/>
    </source>
</evidence>
<dbReference type="Pfam" id="PF00175">
    <property type="entry name" value="NAD_binding_1"/>
    <property type="match status" value="1"/>
</dbReference>
<dbReference type="Pfam" id="PF03404">
    <property type="entry name" value="Mo-co_dimer"/>
    <property type="match status" value="1"/>
</dbReference>
<dbReference type="GO" id="GO:0030151">
    <property type="term" value="F:molybdenum ion binding"/>
    <property type="evidence" value="ECO:0007669"/>
    <property type="project" value="InterPro"/>
</dbReference>
<dbReference type="CDD" id="cd06183">
    <property type="entry name" value="cyt_b5_reduct_like"/>
    <property type="match status" value="1"/>
</dbReference>
<dbReference type="EC" id="1.7.1.3" evidence="7"/>
<comment type="cofactor">
    <cofactor evidence="1">
        <name>Mo-molybdopterin</name>
        <dbReference type="ChEBI" id="CHEBI:71302"/>
    </cofactor>
</comment>
<keyword evidence="12" id="KW-0274">FAD</keyword>
<dbReference type="Pfam" id="PF00173">
    <property type="entry name" value="Cyt-b5"/>
    <property type="match status" value="1"/>
</dbReference>
<name>A0AAD4CE58_ASPNN</name>
<comment type="cofactor">
    <cofactor evidence="3">
        <name>FAD</name>
        <dbReference type="ChEBI" id="CHEBI:57692"/>
    </cofactor>
</comment>
<dbReference type="EMBL" id="VCAU01000111">
    <property type="protein sequence ID" value="KAF9884796.1"/>
    <property type="molecule type" value="Genomic_DNA"/>
</dbReference>
<dbReference type="Gene3D" id="2.60.40.650">
    <property type="match status" value="1"/>
</dbReference>
<evidence type="ECO:0000256" key="11">
    <source>
        <dbReference type="ARBA" id="ARBA00022723"/>
    </source>
</evidence>
<feature type="domain" description="FAD-binding FR-type" evidence="18">
    <location>
        <begin position="729"/>
        <end position="841"/>
    </location>
</feature>
<evidence type="ECO:0000256" key="4">
    <source>
        <dbReference type="ARBA" id="ARBA00003838"/>
    </source>
</evidence>
<dbReference type="SUPFAM" id="SSF63380">
    <property type="entry name" value="Riboflavin synthase domain-like"/>
    <property type="match status" value="1"/>
</dbReference>
<dbReference type="InterPro" id="IPR005066">
    <property type="entry name" value="MoCF_OxRdtse_dimer"/>
</dbReference>
<dbReference type="InterPro" id="IPR014756">
    <property type="entry name" value="Ig_E-set"/>
</dbReference>
<dbReference type="InterPro" id="IPR001709">
    <property type="entry name" value="Flavoprot_Pyr_Nucl_cyt_Rdtase"/>
</dbReference>
<comment type="catalytic activity">
    <reaction evidence="15">
        <text>nitrite + NADP(+) + H2O = nitrate + NADPH + H(+)</text>
        <dbReference type="Rhea" id="RHEA:19061"/>
        <dbReference type="ChEBI" id="CHEBI:15377"/>
        <dbReference type="ChEBI" id="CHEBI:15378"/>
        <dbReference type="ChEBI" id="CHEBI:16301"/>
        <dbReference type="ChEBI" id="CHEBI:17632"/>
        <dbReference type="ChEBI" id="CHEBI:57783"/>
        <dbReference type="ChEBI" id="CHEBI:58349"/>
        <dbReference type="EC" id="1.7.1.3"/>
    </reaction>
</comment>
<dbReference type="InterPro" id="IPR000572">
    <property type="entry name" value="OxRdtase_Mopterin-bd_dom"/>
</dbReference>
<evidence type="ECO:0000256" key="16">
    <source>
        <dbReference type="SAM" id="MobiDB-lite"/>
    </source>
</evidence>
<comment type="subunit">
    <text evidence="6">Homodimer.</text>
</comment>
<dbReference type="SUPFAM" id="SSF81296">
    <property type="entry name" value="E set domains"/>
    <property type="match status" value="1"/>
</dbReference>